<protein>
    <submittedName>
        <fullName evidence="1">Uncharacterized protein</fullName>
    </submittedName>
</protein>
<evidence type="ECO:0000313" key="2">
    <source>
        <dbReference type="Proteomes" id="UP001153076"/>
    </source>
</evidence>
<dbReference type="Proteomes" id="UP001153076">
    <property type="component" value="Unassembled WGS sequence"/>
</dbReference>
<proteinExistence type="predicted"/>
<keyword evidence="2" id="KW-1185">Reference proteome</keyword>
<gene>
    <name evidence="1" type="ORF">Cgig2_031618</name>
</gene>
<dbReference type="AlphaFoldDB" id="A0A9Q1K0V6"/>
<sequence>MVGGDPRRGSGGHLVVSALELCGLKLIPPFVGYQSLKFRRLLASGGMDSSQSLNLESVQEFGTNPSPVSLFRVLTHLERTSFEFRISSHCPSNQMVTSELNLLIMAISDLILFNHQNILLLIMMRTFVGMNKQVKTTPVISSHMLQKAALSCAQVDILVDTVLRNHPKEVHQYRSSKKKKLIVFYLAGVVQIAMGICKCKAEPSMLDMVLREKLDEIILVTTKGNVQ</sequence>
<name>A0A9Q1K0V6_9CARY</name>
<comment type="caution">
    <text evidence="1">The sequence shown here is derived from an EMBL/GenBank/DDBJ whole genome shotgun (WGS) entry which is preliminary data.</text>
</comment>
<dbReference type="Gene3D" id="1.10.10.410">
    <property type="match status" value="1"/>
</dbReference>
<reference evidence="1" key="1">
    <citation type="submission" date="2022-04" db="EMBL/GenBank/DDBJ databases">
        <title>Carnegiea gigantea Genome sequencing and assembly v2.</title>
        <authorList>
            <person name="Copetti D."/>
            <person name="Sanderson M.J."/>
            <person name="Burquez A."/>
            <person name="Wojciechowski M.F."/>
        </authorList>
    </citation>
    <scope>NUCLEOTIDE SEQUENCE</scope>
    <source>
        <strain evidence="1">SGP5-SGP5p</strain>
        <tissue evidence="1">Aerial part</tissue>
    </source>
</reference>
<dbReference type="InterPro" id="IPR023168">
    <property type="entry name" value="GatB_Yqey_C_2"/>
</dbReference>
<organism evidence="1 2">
    <name type="scientific">Carnegiea gigantea</name>
    <dbReference type="NCBI Taxonomy" id="171969"/>
    <lineage>
        <taxon>Eukaryota</taxon>
        <taxon>Viridiplantae</taxon>
        <taxon>Streptophyta</taxon>
        <taxon>Embryophyta</taxon>
        <taxon>Tracheophyta</taxon>
        <taxon>Spermatophyta</taxon>
        <taxon>Magnoliopsida</taxon>
        <taxon>eudicotyledons</taxon>
        <taxon>Gunneridae</taxon>
        <taxon>Pentapetalae</taxon>
        <taxon>Caryophyllales</taxon>
        <taxon>Cactineae</taxon>
        <taxon>Cactaceae</taxon>
        <taxon>Cactoideae</taxon>
        <taxon>Echinocereeae</taxon>
        <taxon>Carnegiea</taxon>
    </lineage>
</organism>
<dbReference type="EMBL" id="JAKOGI010000481">
    <property type="protein sequence ID" value="KAJ8434372.1"/>
    <property type="molecule type" value="Genomic_DNA"/>
</dbReference>
<accession>A0A9Q1K0V6</accession>
<evidence type="ECO:0000313" key="1">
    <source>
        <dbReference type="EMBL" id="KAJ8434372.1"/>
    </source>
</evidence>
<dbReference type="OrthoDB" id="1818565at2759"/>